<dbReference type="InterPro" id="IPR036389">
    <property type="entry name" value="RNase_III_sf"/>
</dbReference>
<dbReference type="Pfam" id="PF00636">
    <property type="entry name" value="Ribonuclease_3"/>
    <property type="match status" value="1"/>
</dbReference>
<dbReference type="Gene3D" id="1.10.1520.10">
    <property type="entry name" value="Ribonuclease III domain"/>
    <property type="match status" value="1"/>
</dbReference>
<dbReference type="AlphaFoldDB" id="A0AAI8VXA1"/>
<organism evidence="2 3">
    <name type="scientific">Anthostomella pinea</name>
    <dbReference type="NCBI Taxonomy" id="933095"/>
    <lineage>
        <taxon>Eukaryota</taxon>
        <taxon>Fungi</taxon>
        <taxon>Dikarya</taxon>
        <taxon>Ascomycota</taxon>
        <taxon>Pezizomycotina</taxon>
        <taxon>Sordariomycetes</taxon>
        <taxon>Xylariomycetidae</taxon>
        <taxon>Xylariales</taxon>
        <taxon>Xylariaceae</taxon>
        <taxon>Anthostomella</taxon>
    </lineage>
</organism>
<dbReference type="EMBL" id="CAUWAG010000020">
    <property type="protein sequence ID" value="CAJ2512787.1"/>
    <property type="molecule type" value="Genomic_DNA"/>
</dbReference>
<name>A0AAI8VXA1_9PEZI</name>
<gene>
    <name evidence="2" type="ORF">KHLLAP_LOCUS13255</name>
</gene>
<dbReference type="GO" id="GO:0004525">
    <property type="term" value="F:ribonuclease III activity"/>
    <property type="evidence" value="ECO:0007669"/>
    <property type="project" value="InterPro"/>
</dbReference>
<keyword evidence="3" id="KW-1185">Reference proteome</keyword>
<accession>A0AAI8VXA1</accession>
<protein>
    <submittedName>
        <fullName evidence="2">Uu.00g009060.m01.CDS01</fullName>
    </submittedName>
</protein>
<evidence type="ECO:0000259" key="1">
    <source>
        <dbReference type="Pfam" id="PF00636"/>
    </source>
</evidence>
<dbReference type="GO" id="GO:0006396">
    <property type="term" value="P:RNA processing"/>
    <property type="evidence" value="ECO:0007669"/>
    <property type="project" value="InterPro"/>
</dbReference>
<dbReference type="Proteomes" id="UP001295740">
    <property type="component" value="Unassembled WGS sequence"/>
</dbReference>
<reference evidence="2" key="1">
    <citation type="submission" date="2023-10" db="EMBL/GenBank/DDBJ databases">
        <authorList>
            <person name="Hackl T."/>
        </authorList>
    </citation>
    <scope>NUCLEOTIDE SEQUENCE</scope>
</reference>
<sequence>MDAAKIAMAETILNYQFQQQLLLWEALQAAGNGVLRVGNRVLAEGNKPLAGIGDKVLGLCAAQDIYAQQGTIAQTNHHVSTLANNETLSQICDGSGLTACVNGNPAQRGVVPPKTKAAAVEAVVGAAYMDGGLPAARIVMTSLNIL</sequence>
<dbReference type="InterPro" id="IPR000999">
    <property type="entry name" value="RNase_III_dom"/>
</dbReference>
<comment type="caution">
    <text evidence="2">The sequence shown here is derived from an EMBL/GenBank/DDBJ whole genome shotgun (WGS) entry which is preliminary data.</text>
</comment>
<dbReference type="SUPFAM" id="SSF69065">
    <property type="entry name" value="RNase III domain-like"/>
    <property type="match status" value="1"/>
</dbReference>
<proteinExistence type="predicted"/>
<feature type="domain" description="RNase III" evidence="1">
    <location>
        <begin position="49"/>
        <end position="132"/>
    </location>
</feature>
<evidence type="ECO:0000313" key="2">
    <source>
        <dbReference type="EMBL" id="CAJ2512787.1"/>
    </source>
</evidence>
<evidence type="ECO:0000313" key="3">
    <source>
        <dbReference type="Proteomes" id="UP001295740"/>
    </source>
</evidence>